<accession>A0ABP7UTL7</accession>
<gene>
    <name evidence="1" type="ORF">GCM10022388_18210</name>
</gene>
<organism evidence="1 2">
    <name type="scientific">Flavobacterium chungnamense</name>
    <dbReference type="NCBI Taxonomy" id="706182"/>
    <lineage>
        <taxon>Bacteria</taxon>
        <taxon>Pseudomonadati</taxon>
        <taxon>Bacteroidota</taxon>
        <taxon>Flavobacteriia</taxon>
        <taxon>Flavobacteriales</taxon>
        <taxon>Flavobacteriaceae</taxon>
        <taxon>Flavobacterium</taxon>
    </lineage>
</organism>
<reference evidence="2" key="1">
    <citation type="journal article" date="2019" name="Int. J. Syst. Evol. Microbiol.">
        <title>The Global Catalogue of Microorganisms (GCM) 10K type strain sequencing project: providing services to taxonomists for standard genome sequencing and annotation.</title>
        <authorList>
            <consortium name="The Broad Institute Genomics Platform"/>
            <consortium name="The Broad Institute Genome Sequencing Center for Infectious Disease"/>
            <person name="Wu L."/>
            <person name="Ma J."/>
        </authorList>
    </citation>
    <scope>NUCLEOTIDE SEQUENCE [LARGE SCALE GENOMIC DNA]</scope>
    <source>
        <strain evidence="2">JCM 17068</strain>
    </source>
</reference>
<evidence type="ECO:0000313" key="1">
    <source>
        <dbReference type="EMBL" id="GAA4052325.1"/>
    </source>
</evidence>
<sequence length="70" mass="7848">MKLKPCKKKYKLVQTTTLTTKISCCKGTETNGVLLKDTLVLFCKITFSFVDLNKIRNRMALILPNLGVLG</sequence>
<proteinExistence type="predicted"/>
<dbReference type="Proteomes" id="UP001500426">
    <property type="component" value="Unassembled WGS sequence"/>
</dbReference>
<name>A0ABP7UTL7_9FLAO</name>
<evidence type="ECO:0000313" key="2">
    <source>
        <dbReference type="Proteomes" id="UP001500426"/>
    </source>
</evidence>
<keyword evidence="2" id="KW-1185">Reference proteome</keyword>
<dbReference type="EMBL" id="BAABCS010000017">
    <property type="protein sequence ID" value="GAA4052325.1"/>
    <property type="molecule type" value="Genomic_DNA"/>
</dbReference>
<protein>
    <submittedName>
        <fullName evidence="1">Uncharacterized protein</fullName>
    </submittedName>
</protein>
<comment type="caution">
    <text evidence="1">The sequence shown here is derived from an EMBL/GenBank/DDBJ whole genome shotgun (WGS) entry which is preliminary data.</text>
</comment>